<sequence>MPKDKINVRVSNKDGQLGFVFTRGGLRQGSGRKGIGVTKKVSLTLSEELWDNIENYRTEHRLSRSEALRNIIESYYAK</sequence>
<dbReference type="Proteomes" id="UP001596233">
    <property type="component" value="Unassembled WGS sequence"/>
</dbReference>
<dbReference type="EMBL" id="JBHSTE010000005">
    <property type="protein sequence ID" value="MFC6334219.1"/>
    <property type="molecule type" value="Genomic_DNA"/>
</dbReference>
<organism evidence="1 2">
    <name type="scientific">Paenibacillus septentrionalis</name>
    <dbReference type="NCBI Taxonomy" id="429342"/>
    <lineage>
        <taxon>Bacteria</taxon>
        <taxon>Bacillati</taxon>
        <taxon>Bacillota</taxon>
        <taxon>Bacilli</taxon>
        <taxon>Bacillales</taxon>
        <taxon>Paenibacillaceae</taxon>
        <taxon>Paenibacillus</taxon>
    </lineage>
</organism>
<proteinExistence type="predicted"/>
<protein>
    <submittedName>
        <fullName evidence="1">CopG family transcriptional regulator</fullName>
    </submittedName>
</protein>
<dbReference type="CDD" id="cd21631">
    <property type="entry name" value="RHH_CopG_NikR-like"/>
    <property type="match status" value="1"/>
</dbReference>
<evidence type="ECO:0000313" key="1">
    <source>
        <dbReference type="EMBL" id="MFC6334219.1"/>
    </source>
</evidence>
<accession>A0ABW1V701</accession>
<reference evidence="2" key="1">
    <citation type="journal article" date="2019" name="Int. J. Syst. Evol. Microbiol.">
        <title>The Global Catalogue of Microorganisms (GCM) 10K type strain sequencing project: providing services to taxonomists for standard genome sequencing and annotation.</title>
        <authorList>
            <consortium name="The Broad Institute Genomics Platform"/>
            <consortium name="The Broad Institute Genome Sequencing Center for Infectious Disease"/>
            <person name="Wu L."/>
            <person name="Ma J."/>
        </authorList>
    </citation>
    <scope>NUCLEOTIDE SEQUENCE [LARGE SCALE GENOMIC DNA]</scope>
    <source>
        <strain evidence="2">PCU 280</strain>
    </source>
</reference>
<evidence type="ECO:0000313" key="2">
    <source>
        <dbReference type="Proteomes" id="UP001596233"/>
    </source>
</evidence>
<comment type="caution">
    <text evidence="1">The sequence shown here is derived from an EMBL/GenBank/DDBJ whole genome shotgun (WGS) entry which is preliminary data.</text>
</comment>
<name>A0ABW1V701_9BACL</name>
<dbReference type="RefSeq" id="WP_379236504.1">
    <property type="nucleotide sequence ID" value="NZ_JBHSTE010000005.1"/>
</dbReference>
<dbReference type="Gene3D" id="1.10.1220.10">
    <property type="entry name" value="Met repressor-like"/>
    <property type="match status" value="1"/>
</dbReference>
<dbReference type="InterPro" id="IPR013321">
    <property type="entry name" value="Arc_rbn_hlx_hlx"/>
</dbReference>
<gene>
    <name evidence="1" type="ORF">ACFP56_16440</name>
</gene>
<keyword evidence="2" id="KW-1185">Reference proteome</keyword>
<dbReference type="InterPro" id="IPR010985">
    <property type="entry name" value="Ribbon_hlx_hlx"/>
</dbReference>
<dbReference type="SUPFAM" id="SSF47598">
    <property type="entry name" value="Ribbon-helix-helix"/>
    <property type="match status" value="1"/>
</dbReference>